<dbReference type="AlphaFoldDB" id="A0A511ZG00"/>
<reference evidence="2 3" key="1">
    <citation type="submission" date="2019-07" db="EMBL/GenBank/DDBJ databases">
        <title>Whole genome shotgun sequence of Oceanobacillus sojae NBRC 105379.</title>
        <authorList>
            <person name="Hosoyama A."/>
            <person name="Uohara A."/>
            <person name="Ohji S."/>
            <person name="Ichikawa N."/>
        </authorList>
    </citation>
    <scope>NUCLEOTIDE SEQUENCE [LARGE SCALE GENOMIC DNA]</scope>
    <source>
        <strain evidence="2 3">NBRC 105379</strain>
    </source>
</reference>
<gene>
    <name evidence="2" type="ORF">OSO01_11040</name>
</gene>
<dbReference type="EMBL" id="BJYM01000004">
    <property type="protein sequence ID" value="GEN86365.1"/>
    <property type="molecule type" value="Genomic_DNA"/>
</dbReference>
<feature type="region of interest" description="Disordered" evidence="1">
    <location>
        <begin position="29"/>
        <end position="53"/>
    </location>
</feature>
<keyword evidence="3" id="KW-1185">Reference proteome</keyword>
<dbReference type="Pfam" id="PF14006">
    <property type="entry name" value="YqzL"/>
    <property type="match status" value="1"/>
</dbReference>
<evidence type="ECO:0000256" key="1">
    <source>
        <dbReference type="SAM" id="MobiDB-lite"/>
    </source>
</evidence>
<dbReference type="RefSeq" id="WP_147209436.1">
    <property type="nucleotide sequence ID" value="NZ_BJYM01000004.1"/>
</dbReference>
<organism evidence="2 3">
    <name type="scientific">Oceanobacillus sojae</name>
    <dbReference type="NCBI Taxonomy" id="582851"/>
    <lineage>
        <taxon>Bacteria</taxon>
        <taxon>Bacillati</taxon>
        <taxon>Bacillota</taxon>
        <taxon>Bacilli</taxon>
        <taxon>Bacillales</taxon>
        <taxon>Bacillaceae</taxon>
        <taxon>Oceanobacillus</taxon>
    </lineage>
</organism>
<proteinExistence type="predicted"/>
<evidence type="ECO:0000313" key="3">
    <source>
        <dbReference type="Proteomes" id="UP000321558"/>
    </source>
</evidence>
<evidence type="ECO:0008006" key="4">
    <source>
        <dbReference type="Google" id="ProtNLM"/>
    </source>
</evidence>
<dbReference type="InterPro" id="IPR025617">
    <property type="entry name" value="YqzL"/>
</dbReference>
<dbReference type="STRING" id="582851.GCA_900162665_00529"/>
<name>A0A511ZG00_9BACI</name>
<evidence type="ECO:0000313" key="2">
    <source>
        <dbReference type="EMBL" id="GEN86365.1"/>
    </source>
</evidence>
<protein>
    <recommendedName>
        <fullName evidence="4">YqzL family protein</fullName>
    </recommendedName>
</protein>
<accession>A0A511ZG00</accession>
<dbReference type="Proteomes" id="UP000321558">
    <property type="component" value="Unassembled WGS sequence"/>
</dbReference>
<sequence length="53" mass="6078">MLDATWYLFCQTGNIETYLLLKELEQQGELNPEVKQKEQTRSSMTGSLDLPSV</sequence>
<comment type="caution">
    <text evidence="2">The sequence shown here is derived from an EMBL/GenBank/DDBJ whole genome shotgun (WGS) entry which is preliminary data.</text>
</comment>